<accession>A0AAV7VFT1</accession>
<dbReference type="EMBL" id="JANPWB010000003">
    <property type="protein sequence ID" value="KAJ1199103.1"/>
    <property type="molecule type" value="Genomic_DNA"/>
</dbReference>
<sequence length="163" mass="17769">MRSGKVRKEHPKPQKRKKCRRSIDVGSTTPHSPPAYAISEALFSLTADPPNSAISKFQLSAVLMPHPGPSKLREFSLLSYFKKKPKLELLANGGDIKSESGQSVLMEPAVTDPLPIACGYFTTVAQVYCPASPVSPVFSQLASQSEVSHSPPPEDQLSNYYLQ</sequence>
<feature type="region of interest" description="Disordered" evidence="1">
    <location>
        <begin position="142"/>
        <end position="163"/>
    </location>
</feature>
<organism evidence="2 3">
    <name type="scientific">Pleurodeles waltl</name>
    <name type="common">Iberian ribbed newt</name>
    <dbReference type="NCBI Taxonomy" id="8319"/>
    <lineage>
        <taxon>Eukaryota</taxon>
        <taxon>Metazoa</taxon>
        <taxon>Chordata</taxon>
        <taxon>Craniata</taxon>
        <taxon>Vertebrata</taxon>
        <taxon>Euteleostomi</taxon>
        <taxon>Amphibia</taxon>
        <taxon>Batrachia</taxon>
        <taxon>Caudata</taxon>
        <taxon>Salamandroidea</taxon>
        <taxon>Salamandridae</taxon>
        <taxon>Pleurodelinae</taxon>
        <taxon>Pleurodeles</taxon>
    </lineage>
</organism>
<gene>
    <name evidence="2" type="ORF">NDU88_002941</name>
</gene>
<dbReference type="Proteomes" id="UP001066276">
    <property type="component" value="Chromosome 2_1"/>
</dbReference>
<reference evidence="2" key="1">
    <citation type="journal article" date="2022" name="bioRxiv">
        <title>Sequencing and chromosome-scale assembly of the giantPleurodeles waltlgenome.</title>
        <authorList>
            <person name="Brown T."/>
            <person name="Elewa A."/>
            <person name="Iarovenko S."/>
            <person name="Subramanian E."/>
            <person name="Araus A.J."/>
            <person name="Petzold A."/>
            <person name="Susuki M."/>
            <person name="Suzuki K.-i.T."/>
            <person name="Hayashi T."/>
            <person name="Toyoda A."/>
            <person name="Oliveira C."/>
            <person name="Osipova E."/>
            <person name="Leigh N.D."/>
            <person name="Simon A."/>
            <person name="Yun M.H."/>
        </authorList>
    </citation>
    <scope>NUCLEOTIDE SEQUENCE</scope>
    <source>
        <strain evidence="2">20211129_DDA</strain>
        <tissue evidence="2">Liver</tissue>
    </source>
</reference>
<feature type="compositionally biased region" description="Basic residues" evidence="1">
    <location>
        <begin position="1"/>
        <end position="20"/>
    </location>
</feature>
<protein>
    <submittedName>
        <fullName evidence="2">Uncharacterized protein</fullName>
    </submittedName>
</protein>
<keyword evidence="3" id="KW-1185">Reference proteome</keyword>
<comment type="caution">
    <text evidence="2">The sequence shown here is derived from an EMBL/GenBank/DDBJ whole genome shotgun (WGS) entry which is preliminary data.</text>
</comment>
<evidence type="ECO:0000313" key="3">
    <source>
        <dbReference type="Proteomes" id="UP001066276"/>
    </source>
</evidence>
<proteinExistence type="predicted"/>
<dbReference type="AlphaFoldDB" id="A0AAV7VFT1"/>
<name>A0AAV7VFT1_PLEWA</name>
<feature type="region of interest" description="Disordered" evidence="1">
    <location>
        <begin position="1"/>
        <end position="32"/>
    </location>
</feature>
<evidence type="ECO:0000256" key="1">
    <source>
        <dbReference type="SAM" id="MobiDB-lite"/>
    </source>
</evidence>
<evidence type="ECO:0000313" key="2">
    <source>
        <dbReference type="EMBL" id="KAJ1199103.1"/>
    </source>
</evidence>